<name>A0A3N0B094_9ACTN</name>
<dbReference type="GO" id="GO:0008482">
    <property type="term" value="F:sulfite oxidase activity"/>
    <property type="evidence" value="ECO:0007669"/>
    <property type="project" value="TreeGrafter"/>
</dbReference>
<evidence type="ECO:0000256" key="1">
    <source>
        <dbReference type="SAM" id="SignalP"/>
    </source>
</evidence>
<dbReference type="RefSeq" id="WP_123208794.1">
    <property type="nucleotide sequence ID" value="NZ_JBHTHO010000023.1"/>
</dbReference>
<reference evidence="4" key="1">
    <citation type="submission" date="2018-05" db="EMBL/GenBank/DDBJ databases">
        <title>Genome Sequencing of selected type strains of the family Eggerthellaceae.</title>
        <authorList>
            <person name="Danylec N."/>
            <person name="Stoll D.A."/>
            <person name="Doetsch A."/>
            <person name="Huch M."/>
        </authorList>
    </citation>
    <scope>NUCLEOTIDE SEQUENCE [LARGE SCALE GENOMIC DNA]</scope>
    <source>
        <strain evidence="4">DSM 24851</strain>
    </source>
</reference>
<dbReference type="AlphaFoldDB" id="A0A3N0B094"/>
<evidence type="ECO:0000313" key="3">
    <source>
        <dbReference type="EMBL" id="RNL40244.1"/>
    </source>
</evidence>
<dbReference type="InterPro" id="IPR000572">
    <property type="entry name" value="OxRdtase_Mopterin-bd_dom"/>
</dbReference>
<evidence type="ECO:0000259" key="2">
    <source>
        <dbReference type="Pfam" id="PF00174"/>
    </source>
</evidence>
<comment type="caution">
    <text evidence="3">The sequence shown here is derived from an EMBL/GenBank/DDBJ whole genome shotgun (WGS) entry which is preliminary data.</text>
</comment>
<sequence>MKANAAKPVGRSRTKRIVAALATTASIALVAAACWGCAPQVTSSTDTSSDQSVGDEEILEGYPNFLNNDSGMFPDTYTNTDLLNTGNRGCNSCHPNLFDTMNLKEGYKHILTHTGYDKNLTYKDCEPCHRGHTQLTGPYLGDLIHASHYSNETFVASNGNCWSCHAVNSDGSQGDYQFMLWDDFFDQAAVGGYVWAEQNTSNVREWAESRGFSGGYMTEVTLDAEPQVEATFDQEVTDHEDVFIVNNWGPEVTEKNGEPFDWDAVCSDENTLSITGVNDPKTFTKEELETMPQTEFTMQLSCATNGSGGSLVSNIPMTGVSMEYLIEQCGGLVDGNNAVNATAADGWTAFVMPLEASTYSKDAYIVTKFYGEDLTPDDGAPMVLVSKGNPGARQVKHVTSVDFTYAEAPFTAPTMAMSDEPSPSYAINGMWFQNDGNTYKVGEPVDLSGAVYTWNRVQGNLETISFSFDMGQSWVDYDVNSEISDFDPYQWVRYSLSWTPTKAGVYQIKMSATDDQGNQMKQPVTLFVTVEE</sequence>
<keyword evidence="4" id="KW-1185">Reference proteome</keyword>
<feature type="signal peptide" evidence="1">
    <location>
        <begin position="1"/>
        <end position="31"/>
    </location>
</feature>
<dbReference type="SUPFAM" id="SSF56524">
    <property type="entry name" value="Oxidoreductase molybdopterin-binding domain"/>
    <property type="match status" value="1"/>
</dbReference>
<feature type="chain" id="PRO_5039186988" description="Oxidoreductase molybdopterin-binding domain-containing protein" evidence="1">
    <location>
        <begin position="32"/>
        <end position="532"/>
    </location>
</feature>
<dbReference type="OrthoDB" id="3174099at2"/>
<accession>A0A3N0B094</accession>
<dbReference type="GO" id="GO:0006790">
    <property type="term" value="P:sulfur compound metabolic process"/>
    <property type="evidence" value="ECO:0007669"/>
    <property type="project" value="TreeGrafter"/>
</dbReference>
<organism evidence="3 4">
    <name type="scientific">Slackia equolifaciens</name>
    <dbReference type="NCBI Taxonomy" id="498718"/>
    <lineage>
        <taxon>Bacteria</taxon>
        <taxon>Bacillati</taxon>
        <taxon>Actinomycetota</taxon>
        <taxon>Coriobacteriia</taxon>
        <taxon>Eggerthellales</taxon>
        <taxon>Eggerthellaceae</taxon>
        <taxon>Slackia</taxon>
    </lineage>
</organism>
<proteinExistence type="predicted"/>
<dbReference type="PANTHER" id="PTHR19372">
    <property type="entry name" value="SULFITE REDUCTASE"/>
    <property type="match status" value="1"/>
</dbReference>
<dbReference type="Proteomes" id="UP000269591">
    <property type="component" value="Unassembled WGS sequence"/>
</dbReference>
<dbReference type="GO" id="GO:0043546">
    <property type="term" value="F:molybdopterin cofactor binding"/>
    <property type="evidence" value="ECO:0007669"/>
    <property type="project" value="TreeGrafter"/>
</dbReference>
<dbReference type="GO" id="GO:0020037">
    <property type="term" value="F:heme binding"/>
    <property type="evidence" value="ECO:0007669"/>
    <property type="project" value="TreeGrafter"/>
</dbReference>
<dbReference type="EMBL" id="QIBX01000008">
    <property type="protein sequence ID" value="RNL40244.1"/>
    <property type="molecule type" value="Genomic_DNA"/>
</dbReference>
<feature type="domain" description="Oxidoreductase molybdopterin-binding" evidence="2">
    <location>
        <begin position="268"/>
        <end position="407"/>
    </location>
</feature>
<dbReference type="Pfam" id="PF00174">
    <property type="entry name" value="Oxidored_molyb"/>
    <property type="match status" value="1"/>
</dbReference>
<evidence type="ECO:0000313" key="4">
    <source>
        <dbReference type="Proteomes" id="UP000269591"/>
    </source>
</evidence>
<dbReference type="PROSITE" id="PS51257">
    <property type="entry name" value="PROKAR_LIPOPROTEIN"/>
    <property type="match status" value="1"/>
</dbReference>
<dbReference type="Gene3D" id="3.90.420.10">
    <property type="entry name" value="Oxidoreductase, molybdopterin-binding domain"/>
    <property type="match status" value="1"/>
</dbReference>
<dbReference type="SUPFAM" id="SSF48695">
    <property type="entry name" value="Multiheme cytochromes"/>
    <property type="match status" value="1"/>
</dbReference>
<dbReference type="Gene3D" id="2.60.40.650">
    <property type="match status" value="1"/>
</dbReference>
<dbReference type="InterPro" id="IPR036280">
    <property type="entry name" value="Multihaem_cyt_sf"/>
</dbReference>
<gene>
    <name evidence="3" type="ORF">DMP06_05770</name>
</gene>
<dbReference type="PANTHER" id="PTHR19372:SF7">
    <property type="entry name" value="SULFITE OXIDASE, MITOCHONDRIAL"/>
    <property type="match status" value="1"/>
</dbReference>
<keyword evidence="1" id="KW-0732">Signal</keyword>
<dbReference type="InterPro" id="IPR036374">
    <property type="entry name" value="OxRdtase_Mopterin-bd_sf"/>
</dbReference>
<protein>
    <recommendedName>
        <fullName evidence="2">Oxidoreductase molybdopterin-binding domain-containing protein</fullName>
    </recommendedName>
</protein>